<keyword evidence="4 5" id="KW-0472">Membrane</keyword>
<feature type="transmembrane region" description="Helical" evidence="5">
    <location>
        <begin position="477"/>
        <end position="498"/>
    </location>
</feature>
<evidence type="ECO:0000313" key="7">
    <source>
        <dbReference type="Proteomes" id="UP000094455"/>
    </source>
</evidence>
<dbReference type="InterPro" id="IPR011701">
    <property type="entry name" value="MFS"/>
</dbReference>
<feature type="transmembrane region" description="Helical" evidence="5">
    <location>
        <begin position="437"/>
        <end position="465"/>
    </location>
</feature>
<evidence type="ECO:0008006" key="8">
    <source>
        <dbReference type="Google" id="ProtNLM"/>
    </source>
</evidence>
<dbReference type="GO" id="GO:0005886">
    <property type="term" value="C:plasma membrane"/>
    <property type="evidence" value="ECO:0007669"/>
    <property type="project" value="TreeGrafter"/>
</dbReference>
<dbReference type="SUPFAM" id="SSF103473">
    <property type="entry name" value="MFS general substrate transporter"/>
    <property type="match status" value="1"/>
</dbReference>
<evidence type="ECO:0000256" key="5">
    <source>
        <dbReference type="SAM" id="Phobius"/>
    </source>
</evidence>
<dbReference type="RefSeq" id="XP_019015243.1">
    <property type="nucleotide sequence ID" value="XM_019164928.1"/>
</dbReference>
<keyword evidence="2 5" id="KW-0812">Transmembrane</keyword>
<keyword evidence="3 5" id="KW-1133">Transmembrane helix</keyword>
<reference evidence="6 7" key="1">
    <citation type="journal article" date="2016" name="Proc. Natl. Acad. Sci. U.S.A.">
        <title>Comparative genomics of biotechnologically important yeasts.</title>
        <authorList>
            <person name="Riley R."/>
            <person name="Haridas S."/>
            <person name="Wolfe K.H."/>
            <person name="Lopes M.R."/>
            <person name="Hittinger C.T."/>
            <person name="Goeker M."/>
            <person name="Salamov A.A."/>
            <person name="Wisecaver J.H."/>
            <person name="Long T.M."/>
            <person name="Calvey C.H."/>
            <person name="Aerts A.L."/>
            <person name="Barry K.W."/>
            <person name="Choi C."/>
            <person name="Clum A."/>
            <person name="Coughlan A.Y."/>
            <person name="Deshpande S."/>
            <person name="Douglass A.P."/>
            <person name="Hanson S.J."/>
            <person name="Klenk H.-P."/>
            <person name="LaButti K.M."/>
            <person name="Lapidus A."/>
            <person name="Lindquist E.A."/>
            <person name="Lipzen A.M."/>
            <person name="Meier-Kolthoff J.P."/>
            <person name="Ohm R.A."/>
            <person name="Otillar R.P."/>
            <person name="Pangilinan J.L."/>
            <person name="Peng Y."/>
            <person name="Rokas A."/>
            <person name="Rosa C.A."/>
            <person name="Scheuner C."/>
            <person name="Sibirny A.A."/>
            <person name="Slot J.C."/>
            <person name="Stielow J.B."/>
            <person name="Sun H."/>
            <person name="Kurtzman C.P."/>
            <person name="Blackwell M."/>
            <person name="Grigoriev I.V."/>
            <person name="Jeffries T.W."/>
        </authorList>
    </citation>
    <scope>NUCLEOTIDE SEQUENCE [LARGE SCALE GENOMIC DNA]</scope>
    <source>
        <strain evidence="6 7">NRRL Y-2026</strain>
    </source>
</reference>
<feature type="transmembrane region" description="Helical" evidence="5">
    <location>
        <begin position="160"/>
        <end position="183"/>
    </location>
</feature>
<protein>
    <recommendedName>
        <fullName evidence="8">Major facilitator superfamily (MFS) profile domain-containing protein</fullName>
    </recommendedName>
</protein>
<gene>
    <name evidence="6" type="ORF">PICMEDRAFT_74966</name>
</gene>
<dbReference type="Gene3D" id="1.20.1250.20">
    <property type="entry name" value="MFS general substrate transporter like domains"/>
    <property type="match status" value="1"/>
</dbReference>
<feature type="transmembrane region" description="Helical" evidence="5">
    <location>
        <begin position="410"/>
        <end position="431"/>
    </location>
</feature>
<dbReference type="AlphaFoldDB" id="A0A1E3NDD2"/>
<feature type="transmembrane region" description="Helical" evidence="5">
    <location>
        <begin position="104"/>
        <end position="123"/>
    </location>
</feature>
<dbReference type="GeneID" id="30181615"/>
<dbReference type="Proteomes" id="UP000094455">
    <property type="component" value="Unassembled WGS sequence"/>
</dbReference>
<feature type="transmembrane region" description="Helical" evidence="5">
    <location>
        <begin position="372"/>
        <end position="398"/>
    </location>
</feature>
<proteinExistence type="predicted"/>
<feature type="transmembrane region" description="Helical" evidence="5">
    <location>
        <begin position="130"/>
        <end position="148"/>
    </location>
</feature>
<feature type="transmembrane region" description="Helical" evidence="5">
    <location>
        <begin position="332"/>
        <end position="352"/>
    </location>
</feature>
<feature type="transmembrane region" description="Helical" evidence="5">
    <location>
        <begin position="216"/>
        <end position="239"/>
    </location>
</feature>
<dbReference type="PANTHER" id="PTHR23502:SF34">
    <property type="entry name" value="PROTEIN HOL1"/>
    <property type="match status" value="1"/>
</dbReference>
<keyword evidence="7" id="KW-1185">Reference proteome</keyword>
<dbReference type="Pfam" id="PF07690">
    <property type="entry name" value="MFS_1"/>
    <property type="match status" value="1"/>
</dbReference>
<dbReference type="GO" id="GO:0022857">
    <property type="term" value="F:transmembrane transporter activity"/>
    <property type="evidence" value="ECO:0007669"/>
    <property type="project" value="InterPro"/>
</dbReference>
<dbReference type="STRING" id="763406.A0A1E3NDD2"/>
<feature type="transmembrane region" description="Helical" evidence="5">
    <location>
        <begin position="504"/>
        <end position="527"/>
    </location>
</feature>
<dbReference type="GO" id="GO:0000324">
    <property type="term" value="C:fungal-type vacuole"/>
    <property type="evidence" value="ECO:0007669"/>
    <property type="project" value="TreeGrafter"/>
</dbReference>
<evidence type="ECO:0000256" key="1">
    <source>
        <dbReference type="ARBA" id="ARBA00004141"/>
    </source>
</evidence>
<evidence type="ECO:0000256" key="3">
    <source>
        <dbReference type="ARBA" id="ARBA00022989"/>
    </source>
</evidence>
<evidence type="ECO:0000256" key="4">
    <source>
        <dbReference type="ARBA" id="ARBA00023136"/>
    </source>
</evidence>
<feature type="transmembrane region" description="Helical" evidence="5">
    <location>
        <begin position="64"/>
        <end position="84"/>
    </location>
</feature>
<accession>A0A1E3NDD2</accession>
<sequence>MLFGRDKKIKTDISVPGTTVLVGKAAEIKLLGLHEEGDSEIILFPQPSADPNDPLNWPSWRKHLHFGILFFFGLILAAASNFVGPIYTLLAEIYNVSLSQLNTGGALEFLFLAFSCLFCQPVAGKLGRRAVYLFSTLLTIISAVVFVGDKTYGGYLGYSILIGCAVGPIDSLIEVSITDIFFLHQHGKYIGIYSLTMGLGSAFGPFIAGYVTQNLGYLWCGYLLIIIAGGLLLVEAFLLEESVFKRTYESPELEDKLLEIVISNTSHVKSHTADIDPATKNNAVVELDSVSEPATIPRPKTYIELLRPFTITDTRFTPMTVVNTLKVLRYPAVLWCSIVYGIQICWLSLITVSESEFFMAPPYLFSANSVGLLSMAMVIGTVIGGAYTSCSDMVQLYFTRKNDGIFEPEFRLLMLPIPIFLNVVGLFMYGLGPYYGVHWIVGAIGIVFIAIALCCISGLSLNYVLECYPKQASATMTSVLFVRNLMGMVFTWVFQYWLDNVGVIGTTSMLAAFCLVINGSFIIIYLWGKNFRKYTQKWYENAE</sequence>
<evidence type="ECO:0000313" key="6">
    <source>
        <dbReference type="EMBL" id="ODQ44130.1"/>
    </source>
</evidence>
<feature type="transmembrane region" description="Helical" evidence="5">
    <location>
        <begin position="190"/>
        <end position="210"/>
    </location>
</feature>
<evidence type="ECO:0000256" key="2">
    <source>
        <dbReference type="ARBA" id="ARBA00022692"/>
    </source>
</evidence>
<comment type="subcellular location">
    <subcellularLocation>
        <location evidence="1">Membrane</location>
        <topology evidence="1">Multi-pass membrane protein</topology>
    </subcellularLocation>
</comment>
<dbReference type="PANTHER" id="PTHR23502">
    <property type="entry name" value="MAJOR FACILITATOR SUPERFAMILY"/>
    <property type="match status" value="1"/>
</dbReference>
<dbReference type="OrthoDB" id="5215911at2759"/>
<name>A0A1E3NDD2_9ASCO</name>
<organism evidence="6 7">
    <name type="scientific">Pichia membranifaciens NRRL Y-2026</name>
    <dbReference type="NCBI Taxonomy" id="763406"/>
    <lineage>
        <taxon>Eukaryota</taxon>
        <taxon>Fungi</taxon>
        <taxon>Dikarya</taxon>
        <taxon>Ascomycota</taxon>
        <taxon>Saccharomycotina</taxon>
        <taxon>Pichiomycetes</taxon>
        <taxon>Pichiales</taxon>
        <taxon>Pichiaceae</taxon>
        <taxon>Pichia</taxon>
    </lineage>
</organism>
<dbReference type="EMBL" id="KV454009">
    <property type="protein sequence ID" value="ODQ44130.1"/>
    <property type="molecule type" value="Genomic_DNA"/>
</dbReference>
<dbReference type="InterPro" id="IPR036259">
    <property type="entry name" value="MFS_trans_sf"/>
</dbReference>